<dbReference type="Gene3D" id="2.60.120.1370">
    <property type="match status" value="1"/>
</dbReference>
<dbReference type="Gene3D" id="2.60.40.3870">
    <property type="entry name" value="Uncharacterised protein PF16024, DUF4785"/>
    <property type="match status" value="1"/>
</dbReference>
<sequence length="409" mass="42580">MPIAQHRYCVFMVAVALAAGVFAPHAVAGEALQLLARAPHDLVPPHLDSVKAARLHTAHLDRAPVALSWPLDPAQALDARPRVHVAESREYWIDASQDELQRGVRLALSAPGAVVRLSPHGGNAGATIAASDVELRSAGRRLDHATALRSAADAEAMRTAGMDVPQGSTVLRLADDVAAGSIELAVPTARGSYLVHVFEPASTLVLELAADRDGIAGGDSLRFRANLQGAAGLARLGGLVSAPDGASQAIDFVRQRDGSYLASVTPDVAHAGGPGLWEVHAFGVASGKLAIPRDAKTAFAVSLPVARLDGSVTRDDANGIALAVGVQATVASRYGISGVLYGTGKDGALHPAALAQSAAWLEAGHGQLELRYDTATVALGAPWELRDLRLVNQADMSVQERRERALALR</sequence>
<evidence type="ECO:0000259" key="2">
    <source>
        <dbReference type="Pfam" id="PF16024"/>
    </source>
</evidence>
<keyword evidence="1" id="KW-0732">Signal</keyword>
<keyword evidence="5" id="KW-1185">Reference proteome</keyword>
<evidence type="ECO:0000313" key="4">
    <source>
        <dbReference type="EMBL" id="TCO39896.1"/>
    </source>
</evidence>
<name>A0A4R2I7K9_9GAMM</name>
<evidence type="ECO:0000256" key="1">
    <source>
        <dbReference type="SAM" id="SignalP"/>
    </source>
</evidence>
<feature type="chain" id="PRO_5020180171" evidence="1">
    <location>
        <begin position="29"/>
        <end position="409"/>
    </location>
</feature>
<organism evidence="4 5">
    <name type="scientific">Dokdonella fugitiva</name>
    <dbReference type="NCBI Taxonomy" id="328517"/>
    <lineage>
        <taxon>Bacteria</taxon>
        <taxon>Pseudomonadati</taxon>
        <taxon>Pseudomonadota</taxon>
        <taxon>Gammaproteobacteria</taxon>
        <taxon>Lysobacterales</taxon>
        <taxon>Rhodanobacteraceae</taxon>
        <taxon>Dokdonella</taxon>
    </lineage>
</organism>
<dbReference type="InterPro" id="IPR048295">
    <property type="entry name" value="DUF4785_C"/>
</dbReference>
<feature type="signal peptide" evidence="1">
    <location>
        <begin position="1"/>
        <end position="28"/>
    </location>
</feature>
<gene>
    <name evidence="4" type="ORF">EV148_10641</name>
</gene>
<protein>
    <submittedName>
        <fullName evidence="4">Uncharacterized protein DUF4785</fullName>
    </submittedName>
</protein>
<reference evidence="4 5" key="1">
    <citation type="journal article" date="2015" name="Stand. Genomic Sci.">
        <title>Genomic Encyclopedia of Bacterial and Archaeal Type Strains, Phase III: the genomes of soil and plant-associated and newly described type strains.</title>
        <authorList>
            <person name="Whitman W.B."/>
            <person name="Woyke T."/>
            <person name="Klenk H.P."/>
            <person name="Zhou Y."/>
            <person name="Lilburn T.G."/>
            <person name="Beck B.J."/>
            <person name="De Vos P."/>
            <person name="Vandamme P."/>
            <person name="Eisen J.A."/>
            <person name="Garrity G."/>
            <person name="Hugenholtz P."/>
            <person name="Kyrpides N.C."/>
        </authorList>
    </citation>
    <scope>NUCLEOTIDE SEQUENCE [LARGE SCALE GENOMIC DNA]</scope>
    <source>
        <strain evidence="4 5">A3</strain>
    </source>
</reference>
<dbReference type="EMBL" id="SLWQ01000006">
    <property type="protein sequence ID" value="TCO39896.1"/>
    <property type="molecule type" value="Genomic_DNA"/>
</dbReference>
<comment type="caution">
    <text evidence="4">The sequence shown here is derived from an EMBL/GenBank/DDBJ whole genome shotgun (WGS) entry which is preliminary data.</text>
</comment>
<dbReference type="OrthoDB" id="5935982at2"/>
<dbReference type="RefSeq" id="WP_131998323.1">
    <property type="nucleotide sequence ID" value="NZ_JACGXM010000007.1"/>
</dbReference>
<dbReference type="AlphaFoldDB" id="A0A4R2I7K9"/>
<evidence type="ECO:0000313" key="5">
    <source>
        <dbReference type="Proteomes" id="UP000294862"/>
    </source>
</evidence>
<dbReference type="Pfam" id="PF20943">
    <property type="entry name" value="DUF4785_3rd"/>
    <property type="match status" value="1"/>
</dbReference>
<accession>A0A4R2I7K9</accession>
<dbReference type="Pfam" id="PF16024">
    <property type="entry name" value="DUF4785_1st"/>
    <property type="match status" value="1"/>
</dbReference>
<feature type="domain" description="DUF4785" evidence="2">
    <location>
        <begin position="57"/>
        <end position="199"/>
    </location>
</feature>
<dbReference type="InterPro" id="IPR031979">
    <property type="entry name" value="DUF4785_N"/>
</dbReference>
<proteinExistence type="predicted"/>
<dbReference type="Proteomes" id="UP000294862">
    <property type="component" value="Unassembled WGS sequence"/>
</dbReference>
<evidence type="ECO:0000259" key="3">
    <source>
        <dbReference type="Pfam" id="PF20943"/>
    </source>
</evidence>
<feature type="domain" description="DUF4785" evidence="3">
    <location>
        <begin position="306"/>
        <end position="409"/>
    </location>
</feature>